<keyword evidence="3" id="KW-1185">Reference proteome</keyword>
<protein>
    <submittedName>
        <fullName evidence="2">Uncharacterized protein</fullName>
    </submittedName>
</protein>
<feature type="region of interest" description="Disordered" evidence="1">
    <location>
        <begin position="1"/>
        <end position="109"/>
    </location>
</feature>
<dbReference type="EMBL" id="JAGFBS010000027">
    <property type="protein sequence ID" value="KAG6372431.1"/>
    <property type="molecule type" value="Genomic_DNA"/>
</dbReference>
<proteinExistence type="predicted"/>
<dbReference type="Proteomes" id="UP000683000">
    <property type="component" value="Unassembled WGS sequence"/>
</dbReference>
<organism evidence="2 3">
    <name type="scientific">Boletus reticuloceps</name>
    <dbReference type="NCBI Taxonomy" id="495285"/>
    <lineage>
        <taxon>Eukaryota</taxon>
        <taxon>Fungi</taxon>
        <taxon>Dikarya</taxon>
        <taxon>Basidiomycota</taxon>
        <taxon>Agaricomycotina</taxon>
        <taxon>Agaricomycetes</taxon>
        <taxon>Agaricomycetidae</taxon>
        <taxon>Boletales</taxon>
        <taxon>Boletineae</taxon>
        <taxon>Boletaceae</taxon>
        <taxon>Boletoideae</taxon>
        <taxon>Boletus</taxon>
    </lineage>
</organism>
<evidence type="ECO:0000313" key="3">
    <source>
        <dbReference type="Proteomes" id="UP000683000"/>
    </source>
</evidence>
<evidence type="ECO:0000256" key="1">
    <source>
        <dbReference type="SAM" id="MobiDB-lite"/>
    </source>
</evidence>
<feature type="compositionally biased region" description="Pro residues" evidence="1">
    <location>
        <begin position="93"/>
        <end position="105"/>
    </location>
</feature>
<feature type="compositionally biased region" description="Low complexity" evidence="1">
    <location>
        <begin position="77"/>
        <end position="92"/>
    </location>
</feature>
<evidence type="ECO:0000313" key="2">
    <source>
        <dbReference type="EMBL" id="KAG6372431.1"/>
    </source>
</evidence>
<name>A0A8I2YHZ4_9AGAM</name>
<accession>A0A8I2YHZ4</accession>
<dbReference type="OrthoDB" id="3230575at2759"/>
<gene>
    <name evidence="2" type="ORF">JVT61DRAFT_7528</name>
</gene>
<dbReference type="AlphaFoldDB" id="A0A8I2YHZ4"/>
<reference evidence="2" key="1">
    <citation type="submission" date="2021-03" db="EMBL/GenBank/DDBJ databases">
        <title>Evolutionary innovations through gain and loss of genes in the ectomycorrhizal Boletales.</title>
        <authorList>
            <person name="Wu G."/>
            <person name="Miyauchi S."/>
            <person name="Morin E."/>
            <person name="Yang Z.-L."/>
            <person name="Xu J."/>
            <person name="Martin F.M."/>
        </authorList>
    </citation>
    <scope>NUCLEOTIDE SEQUENCE</scope>
    <source>
        <strain evidence="2">BR01</strain>
    </source>
</reference>
<comment type="caution">
    <text evidence="2">The sequence shown here is derived from an EMBL/GenBank/DDBJ whole genome shotgun (WGS) entry which is preliminary data.</text>
</comment>
<sequence>MAKDKSSAKLAFNAAQHNPIGRLNGPQLFPQSFEEHGQIHDATPNPSPTPSTPTNTTSYNLPDASPSRGTPPDAAASLTPTNTTLSSETTPETPIPRTPRTPLPTPISTLSDRDLLNSFLEVKEANCRMTVNPTNILMSKLAKYTPIPDCGFPTIHLASPGQLIEDLNTGTLQEWINVDTPKLVARVFDYDGGDPTRMNPITTMQIKKIVDDISTAYNARECNYVVYPPFPVQGYPLNSCPNAFLIHAISPEVREIILNHKVWSSAHITFEARPLVEHTLPLLLFNLVGLITNNTERTRKIVQEVWNDPKMKHQMAVILHNNDPLFKGRDNFPLLEHYLNTFIDSVETELLDYKSAGCVATPRFNVLSESPTASVHAWTILCQFLAGLPYMTSLYGVGTASRLFHCTLCHSVSHPRGLCEFPNVNLWNGPVAETKVGTKGKGKGRRT</sequence>